<dbReference type="GO" id="GO:0005886">
    <property type="term" value="C:plasma membrane"/>
    <property type="evidence" value="ECO:0007669"/>
    <property type="project" value="UniProtKB-SubCell"/>
</dbReference>
<evidence type="ECO:0000256" key="1">
    <source>
        <dbReference type="ARBA" id="ARBA00004651"/>
    </source>
</evidence>
<keyword evidence="6" id="KW-0675">Receptor</keyword>
<protein>
    <submittedName>
        <fullName evidence="9">Uncharacterized protein</fullName>
    </submittedName>
</protein>
<dbReference type="EMBL" id="JAZDUA010000233">
    <property type="protein sequence ID" value="KAK7863324.1"/>
    <property type="molecule type" value="Genomic_DNA"/>
</dbReference>
<evidence type="ECO:0000256" key="8">
    <source>
        <dbReference type="SAM" id="Phobius"/>
    </source>
</evidence>
<evidence type="ECO:0000313" key="9">
    <source>
        <dbReference type="EMBL" id="KAK7863324.1"/>
    </source>
</evidence>
<evidence type="ECO:0000256" key="3">
    <source>
        <dbReference type="ARBA" id="ARBA00022692"/>
    </source>
</evidence>
<dbReference type="Proteomes" id="UP001378592">
    <property type="component" value="Unassembled WGS sequence"/>
</dbReference>
<dbReference type="AlphaFoldDB" id="A0AAN9Z543"/>
<evidence type="ECO:0000256" key="5">
    <source>
        <dbReference type="ARBA" id="ARBA00023136"/>
    </source>
</evidence>
<sequence length="315" mass="34993">MCLMVKRRRRVQQSILQSFSAATWSAVGATLAAFAVALRLAGRRAVLLEVLDAFINGGFATRQSDRRGNALFLLLSAFGLVVVSAFTGTFMSFLAALADARQMDTIEEVARHATSVLGDGDLTMHFRHVDKDDVIWKLLSKYQSVADNGVLYRAAHRHFPRDGPAPALIFSHFFARLVLEERTMTNETTGESFAHIVPQCLIAPGYRSFFARHRWHLRPLFDRLLLILIQAGIVDKLDRDHWYVWRVPFNMRRVPAVATRSAMFSTKEPRALQLSSLVEPAAVLAVGALAAATTFGAEVALRMRARRGASLAASR</sequence>
<evidence type="ECO:0000256" key="4">
    <source>
        <dbReference type="ARBA" id="ARBA00022989"/>
    </source>
</evidence>
<evidence type="ECO:0000313" key="10">
    <source>
        <dbReference type="Proteomes" id="UP001378592"/>
    </source>
</evidence>
<accession>A0AAN9Z543</accession>
<evidence type="ECO:0000256" key="7">
    <source>
        <dbReference type="ARBA" id="ARBA00023180"/>
    </source>
</evidence>
<evidence type="ECO:0000256" key="2">
    <source>
        <dbReference type="ARBA" id="ARBA00022475"/>
    </source>
</evidence>
<comment type="subcellular location">
    <subcellularLocation>
        <location evidence="1">Cell membrane</location>
        <topology evidence="1">Multi-pass membrane protein</topology>
    </subcellularLocation>
</comment>
<keyword evidence="4 8" id="KW-1133">Transmembrane helix</keyword>
<keyword evidence="5 8" id="KW-0472">Membrane</keyword>
<gene>
    <name evidence="9" type="ORF">R5R35_009681</name>
</gene>
<comment type="caution">
    <text evidence="9">The sequence shown here is derived from an EMBL/GenBank/DDBJ whole genome shotgun (WGS) entry which is preliminary data.</text>
</comment>
<keyword evidence="3 8" id="KW-0812">Transmembrane</keyword>
<dbReference type="PANTHER" id="PTHR42643">
    <property type="entry name" value="IONOTROPIC RECEPTOR 20A-RELATED"/>
    <property type="match status" value="1"/>
</dbReference>
<keyword evidence="2" id="KW-1003">Cell membrane</keyword>
<keyword evidence="7" id="KW-0325">Glycoprotein</keyword>
<feature type="transmembrane region" description="Helical" evidence="8">
    <location>
        <begin position="71"/>
        <end position="97"/>
    </location>
</feature>
<evidence type="ECO:0000256" key="6">
    <source>
        <dbReference type="ARBA" id="ARBA00023170"/>
    </source>
</evidence>
<organism evidence="9 10">
    <name type="scientific">Gryllus longicercus</name>
    <dbReference type="NCBI Taxonomy" id="2509291"/>
    <lineage>
        <taxon>Eukaryota</taxon>
        <taxon>Metazoa</taxon>
        <taxon>Ecdysozoa</taxon>
        <taxon>Arthropoda</taxon>
        <taxon>Hexapoda</taxon>
        <taxon>Insecta</taxon>
        <taxon>Pterygota</taxon>
        <taxon>Neoptera</taxon>
        <taxon>Polyneoptera</taxon>
        <taxon>Orthoptera</taxon>
        <taxon>Ensifera</taxon>
        <taxon>Gryllidea</taxon>
        <taxon>Grylloidea</taxon>
        <taxon>Gryllidae</taxon>
        <taxon>Gryllinae</taxon>
        <taxon>Gryllus</taxon>
    </lineage>
</organism>
<reference evidence="9 10" key="1">
    <citation type="submission" date="2024-03" db="EMBL/GenBank/DDBJ databases">
        <title>The genome assembly and annotation of the cricket Gryllus longicercus Weissman &amp; Gray.</title>
        <authorList>
            <person name="Szrajer S."/>
            <person name="Gray D."/>
            <person name="Ylla G."/>
        </authorList>
    </citation>
    <scope>NUCLEOTIDE SEQUENCE [LARGE SCALE GENOMIC DNA]</scope>
    <source>
        <strain evidence="9">DAG 2021-001</strain>
        <tissue evidence="9">Whole body minus gut</tissue>
    </source>
</reference>
<keyword evidence="10" id="KW-1185">Reference proteome</keyword>
<dbReference type="PANTHER" id="PTHR42643:SF39">
    <property type="entry name" value="IONOTROPIC RECEPTOR 56A-RELATED"/>
    <property type="match status" value="1"/>
</dbReference>
<name>A0AAN9Z543_9ORTH</name>
<proteinExistence type="predicted"/>
<dbReference type="InterPro" id="IPR052192">
    <property type="entry name" value="Insect_Ionotropic_Sensory_Rcpt"/>
</dbReference>